<gene>
    <name evidence="2" type="ORF">EHO59_03975</name>
</gene>
<dbReference type="SMART" id="SM00327">
    <property type="entry name" value="VWA"/>
    <property type="match status" value="1"/>
</dbReference>
<dbReference type="SUPFAM" id="SSF53300">
    <property type="entry name" value="vWA-like"/>
    <property type="match status" value="1"/>
</dbReference>
<dbReference type="OrthoDB" id="9783818at2"/>
<keyword evidence="3" id="KW-1185">Reference proteome</keyword>
<dbReference type="Gene3D" id="3.40.50.410">
    <property type="entry name" value="von Willebrand factor, type A domain"/>
    <property type="match status" value="1"/>
</dbReference>
<reference evidence="2" key="1">
    <citation type="journal article" date="2019" name="PLoS Negl. Trop. Dis.">
        <title>Revisiting the worldwide diversity of Leptospira species in the environment.</title>
        <authorList>
            <person name="Vincent A.T."/>
            <person name="Schiettekatte O."/>
            <person name="Bourhy P."/>
            <person name="Veyrier F.J."/>
            <person name="Picardeau M."/>
        </authorList>
    </citation>
    <scope>NUCLEOTIDE SEQUENCE [LARGE SCALE GENOMIC DNA]</scope>
    <source>
        <strain evidence="2">SSS9</strain>
    </source>
</reference>
<proteinExistence type="predicted"/>
<evidence type="ECO:0000259" key="1">
    <source>
        <dbReference type="PROSITE" id="PS50234"/>
    </source>
</evidence>
<dbReference type="InterPro" id="IPR002035">
    <property type="entry name" value="VWF_A"/>
</dbReference>
<dbReference type="EMBL" id="RQEP01000005">
    <property type="protein sequence ID" value="TGK07275.1"/>
    <property type="molecule type" value="Genomic_DNA"/>
</dbReference>
<dbReference type="Pfam" id="PF13519">
    <property type="entry name" value="VWA_2"/>
    <property type="match status" value="1"/>
</dbReference>
<sequence length="364" mass="40833">MLSLFQLSDDQKNIKPSSFQISAILFVLCSFFQISSLSSAPELAAPSPTESAKLFILDASGSMNEYLGIYQKIHLAKKYVRHYADQLPEETEIGFIAYGNRLPGCQSSRLYQPLEKGNKPQFRNKLFGLTPSGATPLAESIRIAGDYISKRKIPTELILVTDGVESCYGDPEKELKILKQKGIDFKMHVLGLGLKPDEKKIMESLAKSGNGKYYNVDGDSDFYSAVDDLLKQESVAKRAKTNTDRKTPKVRIIQIDKLPTDREENLYGVRFEFENANSNNQCVLLNLKQVVSPSSDPKDWNVHRASHPENVIRTDQACFVDQKGDGIFKIHLPKNLSLNLELELWDMQGIPNPVDKSGERSVKD</sequence>
<accession>A0A4R9G7P7</accession>
<comment type="caution">
    <text evidence="2">The sequence shown here is derived from an EMBL/GenBank/DDBJ whole genome shotgun (WGS) entry which is preliminary data.</text>
</comment>
<dbReference type="RefSeq" id="WP_135584960.1">
    <property type="nucleotide sequence ID" value="NZ_RQEP01000005.1"/>
</dbReference>
<dbReference type="AlphaFoldDB" id="A0A4R9G7P7"/>
<feature type="domain" description="VWFA" evidence="1">
    <location>
        <begin position="52"/>
        <end position="233"/>
    </location>
</feature>
<dbReference type="InterPro" id="IPR036465">
    <property type="entry name" value="vWFA_dom_sf"/>
</dbReference>
<protein>
    <submittedName>
        <fullName evidence="2">VWA domain-containing protein</fullName>
    </submittedName>
</protein>
<evidence type="ECO:0000313" key="3">
    <source>
        <dbReference type="Proteomes" id="UP000297453"/>
    </source>
</evidence>
<evidence type="ECO:0000313" key="2">
    <source>
        <dbReference type="EMBL" id="TGK07275.1"/>
    </source>
</evidence>
<dbReference type="PROSITE" id="PS50234">
    <property type="entry name" value="VWFA"/>
    <property type="match status" value="1"/>
</dbReference>
<dbReference type="Proteomes" id="UP000297453">
    <property type="component" value="Unassembled WGS sequence"/>
</dbReference>
<name>A0A4R9G7P7_9LEPT</name>
<organism evidence="2 3">
    <name type="scientific">Leptospira semungkisensis</name>
    <dbReference type="NCBI Taxonomy" id="2484985"/>
    <lineage>
        <taxon>Bacteria</taxon>
        <taxon>Pseudomonadati</taxon>
        <taxon>Spirochaetota</taxon>
        <taxon>Spirochaetia</taxon>
        <taxon>Leptospirales</taxon>
        <taxon>Leptospiraceae</taxon>
        <taxon>Leptospira</taxon>
    </lineage>
</organism>